<comment type="caution">
    <text evidence="1">The sequence shown here is derived from an EMBL/GenBank/DDBJ whole genome shotgun (WGS) entry which is preliminary data.</text>
</comment>
<evidence type="ECO:0000313" key="1">
    <source>
        <dbReference type="EMBL" id="KAH1031592.1"/>
    </source>
</evidence>
<sequence length="63" mass="7163">MDATNKVMAKVLARYERVDATPKFKWRKVSVVWNFSPGCGRVTASNFGLCRQIIVDQSSQGKW</sequence>
<dbReference type="EMBL" id="JAIQCV010000013">
    <property type="protein sequence ID" value="KAH1031592.1"/>
    <property type="molecule type" value="Genomic_DNA"/>
</dbReference>
<evidence type="ECO:0000313" key="2">
    <source>
        <dbReference type="Proteomes" id="UP000828251"/>
    </source>
</evidence>
<reference evidence="1 2" key="1">
    <citation type="journal article" date="2021" name="Plant Biotechnol. J.">
        <title>Multi-omics assisted identification of the key and species-specific regulatory components of drought-tolerant mechanisms in Gossypium stocksii.</title>
        <authorList>
            <person name="Yu D."/>
            <person name="Ke L."/>
            <person name="Zhang D."/>
            <person name="Wu Y."/>
            <person name="Sun Y."/>
            <person name="Mei J."/>
            <person name="Sun J."/>
            <person name="Sun Y."/>
        </authorList>
    </citation>
    <scope>NUCLEOTIDE SEQUENCE [LARGE SCALE GENOMIC DNA]</scope>
    <source>
        <strain evidence="2">cv. E1</strain>
        <tissue evidence="1">Leaf</tissue>
    </source>
</reference>
<proteinExistence type="predicted"/>
<name>A0A9D3U7Y3_9ROSI</name>
<keyword evidence="2" id="KW-1185">Reference proteome</keyword>
<accession>A0A9D3U7Y3</accession>
<organism evidence="1 2">
    <name type="scientific">Gossypium stocksii</name>
    <dbReference type="NCBI Taxonomy" id="47602"/>
    <lineage>
        <taxon>Eukaryota</taxon>
        <taxon>Viridiplantae</taxon>
        <taxon>Streptophyta</taxon>
        <taxon>Embryophyta</taxon>
        <taxon>Tracheophyta</taxon>
        <taxon>Spermatophyta</taxon>
        <taxon>Magnoliopsida</taxon>
        <taxon>eudicotyledons</taxon>
        <taxon>Gunneridae</taxon>
        <taxon>Pentapetalae</taxon>
        <taxon>rosids</taxon>
        <taxon>malvids</taxon>
        <taxon>Malvales</taxon>
        <taxon>Malvaceae</taxon>
        <taxon>Malvoideae</taxon>
        <taxon>Gossypium</taxon>
    </lineage>
</organism>
<dbReference type="Proteomes" id="UP000828251">
    <property type="component" value="Unassembled WGS sequence"/>
</dbReference>
<protein>
    <submittedName>
        <fullName evidence="1">Uncharacterized protein</fullName>
    </submittedName>
</protein>
<dbReference type="AlphaFoldDB" id="A0A9D3U7Y3"/>
<gene>
    <name evidence="1" type="ORF">J1N35_043766</name>
</gene>